<accession>A0A2I0T0F3</accession>
<protein>
    <submittedName>
        <fullName evidence="5">Adenylate cyclase type 10-like</fullName>
    </submittedName>
</protein>
<dbReference type="GO" id="GO:0005524">
    <property type="term" value="F:ATP binding"/>
    <property type="evidence" value="ECO:0007669"/>
    <property type="project" value="UniProtKB-KW"/>
</dbReference>
<keyword evidence="4" id="KW-0812">Transmembrane</keyword>
<dbReference type="PANTHER" id="PTHR16305">
    <property type="entry name" value="TESTICULAR SOLUBLE ADENYLYL CYCLASE"/>
    <property type="match status" value="1"/>
</dbReference>
<keyword evidence="6" id="KW-1185">Reference proteome</keyword>
<sequence>MACNSIRSGASLKIPIPLVLRRPGERRPKSTASRVEPFQPLQPQRREEARETCCCFLAEIALTQLDQMKPLKRMILKFAAVIGPVFTTQLLSYILPAGVRQQMNPLLDMLVSDKILKWLKTREALEDVQDPPERPATSWHAESGKW</sequence>
<reference evidence="6" key="2">
    <citation type="submission" date="2017-12" db="EMBL/GenBank/DDBJ databases">
        <title>Genome sequence of the Bar-tailed Godwit (Limosa lapponica baueri).</title>
        <authorList>
            <person name="Lima N.C.B."/>
            <person name="Parody-Merino A.M."/>
            <person name="Battley P.F."/>
            <person name="Fidler A.E."/>
            <person name="Prosdocimi F."/>
        </authorList>
    </citation>
    <scope>NUCLEOTIDE SEQUENCE [LARGE SCALE GENOMIC DNA]</scope>
</reference>
<organism evidence="5 6">
    <name type="scientific">Limosa lapponica baueri</name>
    <dbReference type="NCBI Taxonomy" id="1758121"/>
    <lineage>
        <taxon>Eukaryota</taxon>
        <taxon>Metazoa</taxon>
        <taxon>Chordata</taxon>
        <taxon>Craniata</taxon>
        <taxon>Vertebrata</taxon>
        <taxon>Euteleostomi</taxon>
        <taxon>Archelosauria</taxon>
        <taxon>Archosauria</taxon>
        <taxon>Dinosauria</taxon>
        <taxon>Saurischia</taxon>
        <taxon>Theropoda</taxon>
        <taxon>Coelurosauria</taxon>
        <taxon>Aves</taxon>
        <taxon>Neognathae</taxon>
        <taxon>Neoaves</taxon>
        <taxon>Charadriiformes</taxon>
        <taxon>Scolopacidae</taxon>
        <taxon>Limosa</taxon>
    </lineage>
</organism>
<dbReference type="GO" id="GO:0005737">
    <property type="term" value="C:cytoplasm"/>
    <property type="evidence" value="ECO:0007669"/>
    <property type="project" value="TreeGrafter"/>
</dbReference>
<evidence type="ECO:0000256" key="4">
    <source>
        <dbReference type="SAM" id="Phobius"/>
    </source>
</evidence>
<evidence type="ECO:0000256" key="1">
    <source>
        <dbReference type="ARBA" id="ARBA00022741"/>
    </source>
</evidence>
<feature type="transmembrane region" description="Helical" evidence="4">
    <location>
        <begin position="74"/>
        <end position="95"/>
    </location>
</feature>
<proteinExistence type="predicted"/>
<keyword evidence="4" id="KW-1133">Transmembrane helix</keyword>
<evidence type="ECO:0000313" key="5">
    <source>
        <dbReference type="EMBL" id="PKU27281.1"/>
    </source>
</evidence>
<reference evidence="6" key="1">
    <citation type="submission" date="2017-11" db="EMBL/GenBank/DDBJ databases">
        <authorList>
            <person name="Lima N.C."/>
            <person name="Parody-Merino A.M."/>
            <person name="Battley P.F."/>
            <person name="Fidler A.E."/>
            <person name="Prosdocimi F."/>
        </authorList>
    </citation>
    <scope>NUCLEOTIDE SEQUENCE [LARGE SCALE GENOMIC DNA]</scope>
</reference>
<gene>
    <name evidence="5" type="ORF">llap_22415</name>
</gene>
<dbReference type="PANTHER" id="PTHR16305:SF28">
    <property type="entry name" value="GUANYLATE CYCLASE DOMAIN-CONTAINING PROTEIN"/>
    <property type="match status" value="1"/>
</dbReference>
<dbReference type="OrthoDB" id="9397412at2759"/>
<dbReference type="Proteomes" id="UP000233556">
    <property type="component" value="Unassembled WGS sequence"/>
</dbReference>
<evidence type="ECO:0000256" key="3">
    <source>
        <dbReference type="SAM" id="MobiDB-lite"/>
    </source>
</evidence>
<keyword evidence="2" id="KW-0067">ATP-binding</keyword>
<dbReference type="AlphaFoldDB" id="A0A2I0T0F3"/>
<name>A0A2I0T0F3_LIMLA</name>
<keyword evidence="1" id="KW-0547">Nucleotide-binding</keyword>
<evidence type="ECO:0000256" key="2">
    <source>
        <dbReference type="ARBA" id="ARBA00022840"/>
    </source>
</evidence>
<dbReference type="EMBL" id="KZ529098">
    <property type="protein sequence ID" value="PKU27281.1"/>
    <property type="molecule type" value="Genomic_DNA"/>
</dbReference>
<evidence type="ECO:0000313" key="6">
    <source>
        <dbReference type="Proteomes" id="UP000233556"/>
    </source>
</evidence>
<dbReference type="GO" id="GO:0004016">
    <property type="term" value="F:adenylate cyclase activity"/>
    <property type="evidence" value="ECO:0007669"/>
    <property type="project" value="TreeGrafter"/>
</dbReference>
<feature type="region of interest" description="Disordered" evidence="3">
    <location>
        <begin position="126"/>
        <end position="146"/>
    </location>
</feature>
<keyword evidence="4" id="KW-0472">Membrane</keyword>